<dbReference type="SUPFAM" id="SSF46689">
    <property type="entry name" value="Homeodomain-like"/>
    <property type="match status" value="1"/>
</dbReference>
<accession>A0ABT6M6J2</accession>
<dbReference type="Gene3D" id="1.10.10.10">
    <property type="entry name" value="Winged helix-like DNA-binding domain superfamily/Winged helix DNA-binding domain"/>
    <property type="match status" value="1"/>
</dbReference>
<dbReference type="Proteomes" id="UP001160334">
    <property type="component" value="Unassembled WGS sequence"/>
</dbReference>
<reference evidence="1 2" key="1">
    <citation type="submission" date="2023-04" db="EMBL/GenBank/DDBJ databases">
        <title>Forest soil microbial communities from Buena Vista Peninsula, Colon Province, Panama.</title>
        <authorList>
            <person name="Bouskill N."/>
        </authorList>
    </citation>
    <scope>NUCLEOTIDE SEQUENCE [LARGE SCALE GENOMIC DNA]</scope>
    <source>
        <strain evidence="1 2">CFH S0262</strain>
    </source>
</reference>
<dbReference type="Pfam" id="PF04255">
    <property type="entry name" value="DUF433"/>
    <property type="match status" value="1"/>
</dbReference>
<evidence type="ECO:0000313" key="2">
    <source>
        <dbReference type="Proteomes" id="UP001160334"/>
    </source>
</evidence>
<dbReference type="EMBL" id="JARXVC010000002">
    <property type="protein sequence ID" value="MDH6279509.1"/>
    <property type="molecule type" value="Genomic_DNA"/>
</dbReference>
<gene>
    <name evidence="1" type="ORF">M2280_000718</name>
</gene>
<dbReference type="RefSeq" id="WP_280758910.1">
    <property type="nucleotide sequence ID" value="NZ_JARXVC010000002.1"/>
</dbReference>
<organism evidence="1 2">
    <name type="scientific">Prescottella agglutinans</name>
    <dbReference type="NCBI Taxonomy" id="1644129"/>
    <lineage>
        <taxon>Bacteria</taxon>
        <taxon>Bacillati</taxon>
        <taxon>Actinomycetota</taxon>
        <taxon>Actinomycetes</taxon>
        <taxon>Mycobacteriales</taxon>
        <taxon>Nocardiaceae</taxon>
        <taxon>Prescottella</taxon>
    </lineage>
</organism>
<protein>
    <submittedName>
        <fullName evidence="1">Uncharacterized protein (DUF433 family)</fullName>
    </submittedName>
</protein>
<dbReference type="InterPro" id="IPR007367">
    <property type="entry name" value="DUF433"/>
</dbReference>
<name>A0ABT6M6J2_9NOCA</name>
<dbReference type="InterPro" id="IPR009057">
    <property type="entry name" value="Homeodomain-like_sf"/>
</dbReference>
<comment type="caution">
    <text evidence="1">The sequence shown here is derived from an EMBL/GenBank/DDBJ whole genome shotgun (WGS) entry which is preliminary data.</text>
</comment>
<sequence length="63" mass="6717">MSEWIESHPGKLGGIPCVRGTRVPVDHVVNLMVDCTDQEIVSFYPTVPVAAVAAIRAEGGDQP</sequence>
<proteinExistence type="predicted"/>
<keyword evidence="2" id="KW-1185">Reference proteome</keyword>
<evidence type="ECO:0000313" key="1">
    <source>
        <dbReference type="EMBL" id="MDH6279509.1"/>
    </source>
</evidence>
<dbReference type="InterPro" id="IPR036388">
    <property type="entry name" value="WH-like_DNA-bd_sf"/>
</dbReference>